<dbReference type="InterPro" id="IPR020846">
    <property type="entry name" value="MFS_dom"/>
</dbReference>
<dbReference type="GO" id="GO:0022857">
    <property type="term" value="F:transmembrane transporter activity"/>
    <property type="evidence" value="ECO:0007669"/>
    <property type="project" value="InterPro"/>
</dbReference>
<keyword evidence="4 5" id="KW-0472">Membrane</keyword>
<dbReference type="KEGG" id="rca:Rcas_1026"/>
<dbReference type="GO" id="GO:0005886">
    <property type="term" value="C:plasma membrane"/>
    <property type="evidence" value="ECO:0007669"/>
    <property type="project" value="UniProtKB-SubCell"/>
</dbReference>
<feature type="transmembrane region" description="Helical" evidence="5">
    <location>
        <begin position="64"/>
        <end position="83"/>
    </location>
</feature>
<name>A7NI30_ROSCS</name>
<dbReference type="EMBL" id="CP000804">
    <property type="protein sequence ID" value="ABU57130.1"/>
    <property type="molecule type" value="Genomic_DNA"/>
</dbReference>
<feature type="transmembrane region" description="Helical" evidence="5">
    <location>
        <begin position="116"/>
        <end position="135"/>
    </location>
</feature>
<accession>A7NI30</accession>
<keyword evidence="2 5" id="KW-0812">Transmembrane</keyword>
<evidence type="ECO:0000313" key="8">
    <source>
        <dbReference type="Proteomes" id="UP000000263"/>
    </source>
</evidence>
<feature type="transmembrane region" description="Helical" evidence="5">
    <location>
        <begin position="293"/>
        <end position="311"/>
    </location>
</feature>
<feature type="domain" description="Major facilitator superfamily (MFS) profile" evidence="6">
    <location>
        <begin position="226"/>
        <end position="407"/>
    </location>
</feature>
<dbReference type="InterPro" id="IPR011701">
    <property type="entry name" value="MFS"/>
</dbReference>
<dbReference type="Gene3D" id="1.20.1250.20">
    <property type="entry name" value="MFS general substrate transporter like domains"/>
    <property type="match status" value="2"/>
</dbReference>
<feature type="transmembrane region" description="Helical" evidence="5">
    <location>
        <begin position="263"/>
        <end position="281"/>
    </location>
</feature>
<organism evidence="7 8">
    <name type="scientific">Roseiflexus castenholzii (strain DSM 13941 / HLO8)</name>
    <dbReference type="NCBI Taxonomy" id="383372"/>
    <lineage>
        <taxon>Bacteria</taxon>
        <taxon>Bacillati</taxon>
        <taxon>Chloroflexota</taxon>
        <taxon>Chloroflexia</taxon>
        <taxon>Chloroflexales</taxon>
        <taxon>Roseiflexineae</taxon>
        <taxon>Roseiflexaceae</taxon>
        <taxon>Roseiflexus</taxon>
    </lineage>
</organism>
<keyword evidence="8" id="KW-1185">Reference proteome</keyword>
<dbReference type="eggNOG" id="COG2814">
    <property type="taxonomic scope" value="Bacteria"/>
</dbReference>
<dbReference type="PANTHER" id="PTHR23526">
    <property type="entry name" value="INTEGRAL MEMBRANE TRANSPORT PROTEIN-RELATED"/>
    <property type="match status" value="1"/>
</dbReference>
<feature type="transmembrane region" description="Helical" evidence="5">
    <location>
        <begin position="227"/>
        <end position="251"/>
    </location>
</feature>
<gene>
    <name evidence="7" type="ordered locus">Rcas_1026</name>
</gene>
<evidence type="ECO:0000259" key="6">
    <source>
        <dbReference type="PROSITE" id="PS50850"/>
    </source>
</evidence>
<feature type="transmembrane region" description="Helical" evidence="5">
    <location>
        <begin position="382"/>
        <end position="401"/>
    </location>
</feature>
<evidence type="ECO:0000256" key="2">
    <source>
        <dbReference type="ARBA" id="ARBA00022692"/>
    </source>
</evidence>
<dbReference type="HOGENOM" id="CLU_679595_0_0_0"/>
<dbReference type="SUPFAM" id="SSF103473">
    <property type="entry name" value="MFS general substrate transporter"/>
    <property type="match status" value="1"/>
</dbReference>
<evidence type="ECO:0000256" key="5">
    <source>
        <dbReference type="SAM" id="Phobius"/>
    </source>
</evidence>
<evidence type="ECO:0000256" key="3">
    <source>
        <dbReference type="ARBA" id="ARBA00022989"/>
    </source>
</evidence>
<dbReference type="AlphaFoldDB" id="A7NI30"/>
<dbReference type="PROSITE" id="PS50850">
    <property type="entry name" value="MFS"/>
    <property type="match status" value="1"/>
</dbReference>
<dbReference type="OrthoDB" id="5800571at2"/>
<dbReference type="Proteomes" id="UP000000263">
    <property type="component" value="Chromosome"/>
</dbReference>
<comment type="subcellular location">
    <subcellularLocation>
        <location evidence="1">Cell membrane</location>
        <topology evidence="1">Multi-pass membrane protein</topology>
    </subcellularLocation>
</comment>
<feature type="transmembrane region" description="Helical" evidence="5">
    <location>
        <begin position="90"/>
        <end position="110"/>
    </location>
</feature>
<dbReference type="STRING" id="383372.Rcas_1026"/>
<evidence type="ECO:0000256" key="1">
    <source>
        <dbReference type="ARBA" id="ARBA00004651"/>
    </source>
</evidence>
<feature type="transmembrane region" description="Helical" evidence="5">
    <location>
        <begin position="179"/>
        <end position="196"/>
    </location>
</feature>
<reference evidence="7 8" key="1">
    <citation type="submission" date="2007-08" db="EMBL/GenBank/DDBJ databases">
        <title>Complete sequence of Roseiflexus castenholzii DSM 13941.</title>
        <authorList>
            <consortium name="US DOE Joint Genome Institute"/>
            <person name="Copeland A."/>
            <person name="Lucas S."/>
            <person name="Lapidus A."/>
            <person name="Barry K."/>
            <person name="Glavina del Rio T."/>
            <person name="Dalin E."/>
            <person name="Tice H."/>
            <person name="Pitluck S."/>
            <person name="Thompson L.S."/>
            <person name="Brettin T."/>
            <person name="Bruce D."/>
            <person name="Detter J.C."/>
            <person name="Han C."/>
            <person name="Tapia R."/>
            <person name="Schmutz J."/>
            <person name="Larimer F."/>
            <person name="Land M."/>
            <person name="Hauser L."/>
            <person name="Kyrpides N."/>
            <person name="Mikhailova N."/>
            <person name="Bryant D.A."/>
            <person name="Hanada S."/>
            <person name="Tsukatani Y."/>
            <person name="Richardson P."/>
        </authorList>
    </citation>
    <scope>NUCLEOTIDE SEQUENCE [LARGE SCALE GENOMIC DNA]</scope>
    <source>
        <strain evidence="8">DSM 13941 / HLO8</strain>
    </source>
</reference>
<protein>
    <submittedName>
        <fullName evidence="7">Major facilitator superfamily MFS_1</fullName>
    </submittedName>
</protein>
<proteinExistence type="predicted"/>
<dbReference type="InterPro" id="IPR052528">
    <property type="entry name" value="Sugar_transport-like"/>
</dbReference>
<feature type="transmembrane region" description="Helical" evidence="5">
    <location>
        <begin position="32"/>
        <end position="52"/>
    </location>
</feature>
<dbReference type="Pfam" id="PF07690">
    <property type="entry name" value="MFS_1"/>
    <property type="match status" value="1"/>
</dbReference>
<feature type="transmembrane region" description="Helical" evidence="5">
    <location>
        <begin position="156"/>
        <end position="173"/>
    </location>
</feature>
<keyword evidence="3 5" id="KW-1133">Transmembrane helix</keyword>
<dbReference type="RefSeq" id="WP_012119560.1">
    <property type="nucleotide sequence ID" value="NC_009767.1"/>
</dbReference>
<evidence type="ECO:0000256" key="4">
    <source>
        <dbReference type="ARBA" id="ARBA00023136"/>
    </source>
</evidence>
<feature type="transmembrane region" description="Helical" evidence="5">
    <location>
        <begin position="352"/>
        <end position="376"/>
    </location>
</feature>
<sequence>MQSFSHLFLQRLERFVIGSYPESVRANVRIELFASFWYGLFFAASLTFFPVILRRLGATPFDLALYVIFSYIGQTLSPLSLALLQRASPLCFSIIAWSFGRGLLLCGALLTGAPWLLALAALFWIAEALPAPAYARIMQQIYPPRYRGRAMSAVRIGVAIVVLVATPVAGWALDQVGHQPLFALAAIFGVVSSLIFSRVRPLDGVAEPESPPTLRELLPIVRRDRRFMLYLIVLVVYGFGAVMALPLYPLVQVSRLQLSYTTIGYLNLVQSIFWLAGFFVWGRLLDRYGPLWVLRLSMLLAAFVPFTYVWAGNAWMLLPAFICQGLMQGGFELGITTGVIDLAERGRVMEYTALQAAIIGVRGMLAPLLGSLLLGIGASEALVLGAATGLVIASCVLLGAVQPPRTS</sequence>
<evidence type="ECO:0000313" key="7">
    <source>
        <dbReference type="EMBL" id="ABU57130.1"/>
    </source>
</evidence>
<dbReference type="InterPro" id="IPR036259">
    <property type="entry name" value="MFS_trans_sf"/>
</dbReference>
<dbReference type="PANTHER" id="PTHR23526:SF2">
    <property type="entry name" value="MAJOR FACILITATOR SUPERFAMILY (MFS) PROFILE DOMAIN-CONTAINING PROTEIN"/>
    <property type="match status" value="1"/>
</dbReference>